<dbReference type="AlphaFoldDB" id="A0ABD0QBP1"/>
<dbReference type="InterPro" id="IPR011989">
    <property type="entry name" value="ARM-like"/>
</dbReference>
<keyword evidence="9" id="KW-1185">Reference proteome</keyword>
<dbReference type="InterPro" id="IPR000225">
    <property type="entry name" value="Armadillo"/>
</dbReference>
<feature type="non-terminal residue" evidence="8">
    <location>
        <position position="282"/>
    </location>
</feature>
<reference evidence="8 9" key="1">
    <citation type="submission" date="2024-05" db="EMBL/GenBank/DDBJ databases">
        <title>Genome sequencing and assembly of Indian major carp, Cirrhinus mrigala (Hamilton, 1822).</title>
        <authorList>
            <person name="Mohindra V."/>
            <person name="Chowdhury L.M."/>
            <person name="Lal K."/>
            <person name="Jena J.K."/>
        </authorList>
    </citation>
    <scope>NUCLEOTIDE SEQUENCE [LARGE SCALE GENOMIC DNA]</scope>
    <source>
        <strain evidence="8">CM1030</strain>
        <tissue evidence="8">Blood</tissue>
    </source>
</reference>
<organism evidence="8 9">
    <name type="scientific">Cirrhinus mrigala</name>
    <name type="common">Mrigala</name>
    <dbReference type="NCBI Taxonomy" id="683832"/>
    <lineage>
        <taxon>Eukaryota</taxon>
        <taxon>Metazoa</taxon>
        <taxon>Chordata</taxon>
        <taxon>Craniata</taxon>
        <taxon>Vertebrata</taxon>
        <taxon>Euteleostomi</taxon>
        <taxon>Actinopterygii</taxon>
        <taxon>Neopterygii</taxon>
        <taxon>Teleostei</taxon>
        <taxon>Ostariophysi</taxon>
        <taxon>Cypriniformes</taxon>
        <taxon>Cyprinidae</taxon>
        <taxon>Labeoninae</taxon>
        <taxon>Labeonini</taxon>
        <taxon>Cirrhinus</taxon>
    </lineage>
</organism>
<dbReference type="SMART" id="SM00185">
    <property type="entry name" value="ARM"/>
    <property type="match status" value="2"/>
</dbReference>
<dbReference type="PANTHER" id="PTHR10372:SF5">
    <property type="entry name" value="SPLICING REGULATOR ARVCF"/>
    <property type="match status" value="1"/>
</dbReference>
<evidence type="ECO:0000313" key="9">
    <source>
        <dbReference type="Proteomes" id="UP001529510"/>
    </source>
</evidence>
<accession>A0ABD0QBP1</accession>
<evidence type="ECO:0000256" key="5">
    <source>
        <dbReference type="ARBA" id="ARBA00022949"/>
    </source>
</evidence>
<comment type="subcellular location">
    <subcellularLocation>
        <location evidence="1">Cell junction</location>
    </subcellularLocation>
</comment>
<dbReference type="Pfam" id="PF00514">
    <property type="entry name" value="Arm"/>
    <property type="match status" value="1"/>
</dbReference>
<sequence length="282" mass="31217">EGSSEGLDELQKPCADTQCLDQAAPPDSSGEKDDAHAVRPARPESGVISIPPNEIPTDLYGTLNAHAVTLLHGLPFHSSFPARTYLPENCYTLPLHRDGFARGAGASKAEPDGADPRSAVHHMRPALDLTTDERLGPLPHAYFQDLYRMQTLVPQKRASMVSLDTIRKDPRWRDPNLREVIAMLSHPMDPVKSNAAAYLQHLCYENDKVKQDVRQLRGIPVLVGLLDHPKAEVHRKACGALRNISFGRDNFNKVAIKNSDGIPALLRLLRRSNDVEVRELVT</sequence>
<keyword evidence="4" id="KW-0130">Cell adhesion</keyword>
<dbReference type="Gene3D" id="1.25.10.10">
    <property type="entry name" value="Leucine-rich Repeat Variant"/>
    <property type="match status" value="1"/>
</dbReference>
<comment type="similarity">
    <text evidence="2">Belongs to the beta-catenin family.</text>
</comment>
<dbReference type="GO" id="GO:0007155">
    <property type="term" value="P:cell adhesion"/>
    <property type="evidence" value="ECO:0007669"/>
    <property type="project" value="UniProtKB-KW"/>
</dbReference>
<comment type="caution">
    <text evidence="8">The sequence shown here is derived from an EMBL/GenBank/DDBJ whole genome shotgun (WGS) entry which is preliminary data.</text>
</comment>
<gene>
    <name evidence="8" type="ORF">M9458_022670</name>
</gene>
<dbReference type="InterPro" id="IPR016024">
    <property type="entry name" value="ARM-type_fold"/>
</dbReference>
<feature type="repeat" description="ARM" evidence="6">
    <location>
        <begin position="217"/>
        <end position="250"/>
    </location>
</feature>
<evidence type="ECO:0000256" key="2">
    <source>
        <dbReference type="ARBA" id="ARBA00005462"/>
    </source>
</evidence>
<dbReference type="Proteomes" id="UP001529510">
    <property type="component" value="Unassembled WGS sequence"/>
</dbReference>
<dbReference type="InterPro" id="IPR028435">
    <property type="entry name" value="Plakophilin/d_Catenin"/>
</dbReference>
<feature type="non-terminal residue" evidence="8">
    <location>
        <position position="1"/>
    </location>
</feature>
<feature type="region of interest" description="Disordered" evidence="7">
    <location>
        <begin position="1"/>
        <end position="50"/>
    </location>
</feature>
<protein>
    <submittedName>
        <fullName evidence="8">Uncharacterized protein</fullName>
    </submittedName>
</protein>
<dbReference type="SUPFAM" id="SSF48371">
    <property type="entry name" value="ARM repeat"/>
    <property type="match status" value="1"/>
</dbReference>
<evidence type="ECO:0000256" key="7">
    <source>
        <dbReference type="SAM" id="MobiDB-lite"/>
    </source>
</evidence>
<proteinExistence type="inferred from homology"/>
<evidence type="ECO:0000256" key="6">
    <source>
        <dbReference type="PROSITE-ProRule" id="PRU00259"/>
    </source>
</evidence>
<evidence type="ECO:0000256" key="3">
    <source>
        <dbReference type="ARBA" id="ARBA00022737"/>
    </source>
</evidence>
<keyword evidence="3" id="KW-0677">Repeat</keyword>
<dbReference type="EMBL" id="JAMKFB020000010">
    <property type="protein sequence ID" value="KAL0183295.1"/>
    <property type="molecule type" value="Genomic_DNA"/>
</dbReference>
<evidence type="ECO:0000256" key="4">
    <source>
        <dbReference type="ARBA" id="ARBA00022889"/>
    </source>
</evidence>
<evidence type="ECO:0000313" key="8">
    <source>
        <dbReference type="EMBL" id="KAL0183295.1"/>
    </source>
</evidence>
<dbReference type="PROSITE" id="PS50176">
    <property type="entry name" value="ARM_REPEAT"/>
    <property type="match status" value="1"/>
</dbReference>
<dbReference type="GO" id="GO:0070161">
    <property type="term" value="C:anchoring junction"/>
    <property type="evidence" value="ECO:0007669"/>
    <property type="project" value="UniProtKB-SubCell"/>
</dbReference>
<name>A0ABD0QBP1_CIRMR</name>
<dbReference type="GO" id="GO:0048513">
    <property type="term" value="P:animal organ development"/>
    <property type="evidence" value="ECO:0007669"/>
    <property type="project" value="UniProtKB-ARBA"/>
</dbReference>
<evidence type="ECO:0000256" key="1">
    <source>
        <dbReference type="ARBA" id="ARBA00004282"/>
    </source>
</evidence>
<dbReference type="PANTHER" id="PTHR10372">
    <property type="entry name" value="PLAKOPHILLIN-RELATED"/>
    <property type="match status" value="1"/>
</dbReference>
<keyword evidence="5" id="KW-0965">Cell junction</keyword>